<dbReference type="Proteomes" id="UP000276232">
    <property type="component" value="Unassembled WGS sequence"/>
</dbReference>
<dbReference type="Pfam" id="PF07179">
    <property type="entry name" value="SseB"/>
    <property type="match status" value="1"/>
</dbReference>
<gene>
    <name evidence="3" type="ORF">EDC03_1655</name>
</gene>
<evidence type="ECO:0000313" key="4">
    <source>
        <dbReference type="Proteomes" id="UP000276232"/>
    </source>
</evidence>
<feature type="region of interest" description="Disordered" evidence="1">
    <location>
        <begin position="1"/>
        <end position="40"/>
    </location>
</feature>
<evidence type="ECO:0000313" key="3">
    <source>
        <dbReference type="EMBL" id="ROP43060.1"/>
    </source>
</evidence>
<dbReference type="InterPro" id="IPR009839">
    <property type="entry name" value="SseB_N"/>
</dbReference>
<name>A0A3N1HKP6_9ACTN</name>
<proteinExistence type="predicted"/>
<dbReference type="EMBL" id="RJKN01000004">
    <property type="protein sequence ID" value="ROP43060.1"/>
    <property type="molecule type" value="Genomic_DNA"/>
</dbReference>
<comment type="caution">
    <text evidence="3">The sequence shown here is derived from an EMBL/GenBank/DDBJ whole genome shotgun (WGS) entry which is preliminary data.</text>
</comment>
<keyword evidence="4" id="KW-1185">Reference proteome</keyword>
<dbReference type="OrthoDB" id="5188303at2"/>
<sequence length="266" mass="26567">MTGPAHAPHGGHDPAAGADSGGVPWAGRTLTPSPFAGDDGGADPRVAAALAARAAALAVGAPADEGLTDVVAALAGTRVFVPVVAVAGATEESSLTGLTTDAGADMAVVSLEAPDGRRAMPVFSSAAALAAWRGAARPVPSEVERAALSASAEGCPLLLLDPGSDGSALLPRPAVEALAQRLPWQPSWRRDDVAVVARTAAADEPAVRVVRVERGRRAETAVVLALAPGLDRAALDALLGRVQQRLAAEPLVAAAVDSLELRVVAA</sequence>
<feature type="compositionally biased region" description="Low complexity" evidence="1">
    <location>
        <begin position="1"/>
        <end position="22"/>
    </location>
</feature>
<reference evidence="3 4" key="1">
    <citation type="journal article" date="2015" name="Stand. Genomic Sci.">
        <title>Genomic Encyclopedia of Bacterial and Archaeal Type Strains, Phase III: the genomes of soil and plant-associated and newly described type strains.</title>
        <authorList>
            <person name="Whitman W.B."/>
            <person name="Woyke T."/>
            <person name="Klenk H.P."/>
            <person name="Zhou Y."/>
            <person name="Lilburn T.G."/>
            <person name="Beck B.J."/>
            <person name="De Vos P."/>
            <person name="Vandamme P."/>
            <person name="Eisen J.A."/>
            <person name="Garrity G."/>
            <person name="Hugenholtz P."/>
            <person name="Kyrpides N.C."/>
        </authorList>
    </citation>
    <scope>NUCLEOTIDE SEQUENCE [LARGE SCALE GENOMIC DNA]</scope>
    <source>
        <strain evidence="3 4">CECT 7306</strain>
    </source>
</reference>
<organism evidence="3 4">
    <name type="scientific">Pseudokineococcus lusitanus</name>
    <dbReference type="NCBI Taxonomy" id="763993"/>
    <lineage>
        <taxon>Bacteria</taxon>
        <taxon>Bacillati</taxon>
        <taxon>Actinomycetota</taxon>
        <taxon>Actinomycetes</taxon>
        <taxon>Kineosporiales</taxon>
        <taxon>Kineosporiaceae</taxon>
        <taxon>Pseudokineococcus</taxon>
    </lineage>
</organism>
<evidence type="ECO:0000259" key="2">
    <source>
        <dbReference type="Pfam" id="PF07179"/>
    </source>
</evidence>
<accession>A0A3N1HKP6</accession>
<dbReference type="InParanoid" id="A0A3N1HKP6"/>
<feature type="domain" description="SseB protein N-terminal" evidence="2">
    <location>
        <begin position="56"/>
        <end position="177"/>
    </location>
</feature>
<protein>
    <submittedName>
        <fullName evidence="3">Type III secretion system (T3SS) SseB-like protein</fullName>
    </submittedName>
</protein>
<evidence type="ECO:0000256" key="1">
    <source>
        <dbReference type="SAM" id="MobiDB-lite"/>
    </source>
</evidence>
<dbReference type="AlphaFoldDB" id="A0A3N1HKP6"/>
<dbReference type="RefSeq" id="WP_123379780.1">
    <property type="nucleotide sequence ID" value="NZ_RJKN01000004.1"/>
</dbReference>